<evidence type="ECO:0000256" key="6">
    <source>
        <dbReference type="ARBA" id="ARBA00023136"/>
    </source>
</evidence>
<dbReference type="AlphaFoldDB" id="A0A1Y5U1F3"/>
<keyword evidence="4 8" id="KW-0812">Transmembrane</keyword>
<feature type="transmembrane region" description="Helical" evidence="8">
    <location>
        <begin position="12"/>
        <end position="29"/>
    </location>
</feature>
<dbReference type="GO" id="GO:0046872">
    <property type="term" value="F:metal ion binding"/>
    <property type="evidence" value="ECO:0007669"/>
    <property type="project" value="UniProtKB-KW"/>
</dbReference>
<name>A0A1Y5U1F3_9RHOB</name>
<evidence type="ECO:0000256" key="5">
    <source>
        <dbReference type="ARBA" id="ARBA00022989"/>
    </source>
</evidence>
<keyword evidence="10" id="KW-1185">Reference proteome</keyword>
<dbReference type="GO" id="GO:0044038">
    <property type="term" value="P:cell wall macromolecule biosynthetic process"/>
    <property type="evidence" value="ECO:0007669"/>
    <property type="project" value="TreeGrafter"/>
</dbReference>
<feature type="transmembrane region" description="Helical" evidence="8">
    <location>
        <begin position="110"/>
        <end position="128"/>
    </location>
</feature>
<keyword evidence="5 8" id="KW-1133">Transmembrane helix</keyword>
<accession>A0A1Y5U1F3</accession>
<dbReference type="Pfam" id="PF00953">
    <property type="entry name" value="Glycos_transf_4"/>
    <property type="match status" value="1"/>
</dbReference>
<feature type="transmembrane region" description="Helical" evidence="8">
    <location>
        <begin position="332"/>
        <end position="355"/>
    </location>
</feature>
<evidence type="ECO:0000256" key="3">
    <source>
        <dbReference type="ARBA" id="ARBA00022679"/>
    </source>
</evidence>
<feature type="transmembrane region" description="Helical" evidence="8">
    <location>
        <begin position="303"/>
        <end position="326"/>
    </location>
</feature>
<reference evidence="9 10" key="1">
    <citation type="submission" date="2017-03" db="EMBL/GenBank/DDBJ databases">
        <authorList>
            <person name="Afonso C.L."/>
            <person name="Miller P.J."/>
            <person name="Scott M.A."/>
            <person name="Spackman E."/>
            <person name="Goraichik I."/>
            <person name="Dimitrov K.M."/>
            <person name="Suarez D.L."/>
            <person name="Swayne D.E."/>
        </authorList>
    </citation>
    <scope>NUCLEOTIDE SEQUENCE [LARGE SCALE GENOMIC DNA]</scope>
    <source>
        <strain evidence="9 10">CECT 7639</strain>
    </source>
</reference>
<feature type="transmembrane region" description="Helical" evidence="8">
    <location>
        <begin position="169"/>
        <end position="187"/>
    </location>
</feature>
<proteinExistence type="predicted"/>
<organism evidence="9 10">
    <name type="scientific">Falsiruegeria litorea R37</name>
    <dbReference type="NCBI Taxonomy" id="1200284"/>
    <lineage>
        <taxon>Bacteria</taxon>
        <taxon>Pseudomonadati</taxon>
        <taxon>Pseudomonadota</taxon>
        <taxon>Alphaproteobacteria</taxon>
        <taxon>Rhodobacterales</taxon>
        <taxon>Roseobacteraceae</taxon>
        <taxon>Falsiruegeria</taxon>
    </lineage>
</organism>
<dbReference type="GO" id="GO:0009103">
    <property type="term" value="P:lipopolysaccharide biosynthetic process"/>
    <property type="evidence" value="ECO:0007669"/>
    <property type="project" value="TreeGrafter"/>
</dbReference>
<comment type="cofactor">
    <cofactor evidence="7">
        <name>Mg(2+)</name>
        <dbReference type="ChEBI" id="CHEBI:18420"/>
    </cofactor>
</comment>
<feature type="binding site" evidence="7">
    <location>
        <position position="222"/>
    </location>
    <ligand>
        <name>Mg(2+)</name>
        <dbReference type="ChEBI" id="CHEBI:18420"/>
    </ligand>
</feature>
<feature type="transmembrane region" description="Helical" evidence="8">
    <location>
        <begin position="223"/>
        <end position="240"/>
    </location>
</feature>
<keyword evidence="3 9" id="KW-0808">Transferase</keyword>
<keyword evidence="6 8" id="KW-0472">Membrane</keyword>
<feature type="transmembrane region" description="Helical" evidence="8">
    <location>
        <begin position="246"/>
        <end position="267"/>
    </location>
</feature>
<dbReference type="Proteomes" id="UP000193077">
    <property type="component" value="Unassembled WGS sequence"/>
</dbReference>
<keyword evidence="7" id="KW-0460">Magnesium</keyword>
<comment type="subcellular location">
    <subcellularLocation>
        <location evidence="1">Cell membrane</location>
        <topology evidence="1">Multi-pass membrane protein</topology>
    </subcellularLocation>
</comment>
<dbReference type="CDD" id="cd06853">
    <property type="entry name" value="GT_WecA_like"/>
    <property type="match status" value="1"/>
</dbReference>
<evidence type="ECO:0000256" key="1">
    <source>
        <dbReference type="ARBA" id="ARBA00004651"/>
    </source>
</evidence>
<dbReference type="OrthoDB" id="9783652at2"/>
<sequence length="388" mass="41368">MITFFDNFNLSFVLITLSSFLVALVVVLTKDSHLHCTAKGHAGLEVQSMHKAPTPRIGGVAFVTGTLIALLLLTGEAFSLLALMLVAGLPVFVVGLCEDIGIGARPYKRLLAAMISSLIMVLVTGATIDRGVAPYIDQALAVTLIGAVFTIIVATSISHAFNLIDGLNGLAMSVAVISLVSLSFIALRFDDHAVALLATVIALSILGVFFVNFPFGKIFLGDAGAYLIGFMVAWVAILLMERNPDISRWSMLLVIFWPFVDTTFAVLRRVLKGVSIAAPDKLHFHHLVLRTILRHGKAKSRSAANPVASSLVMPLAVIPAILAVVASDSRGLSILFLGLCTVGYLVARLGLVAAFRQTPQEAYRSSVAAIEKIQPATPSNRLDEAVLD</sequence>
<evidence type="ECO:0000313" key="9">
    <source>
        <dbReference type="EMBL" id="SLN73993.1"/>
    </source>
</evidence>
<keyword evidence="7" id="KW-0479">Metal-binding</keyword>
<evidence type="ECO:0000256" key="7">
    <source>
        <dbReference type="PIRSR" id="PIRSR600715-1"/>
    </source>
</evidence>
<protein>
    <submittedName>
        <fullName evidence="9">Putative undecaprenyl-phosphate N-acetylglucosaminyl 1-phosphate transferase</fullName>
        <ecNumber evidence="9">2.7.8.33</ecNumber>
    </submittedName>
</protein>
<evidence type="ECO:0000256" key="4">
    <source>
        <dbReference type="ARBA" id="ARBA00022692"/>
    </source>
</evidence>
<feature type="binding site" evidence="7">
    <location>
        <position position="162"/>
    </location>
    <ligand>
        <name>Mg(2+)</name>
        <dbReference type="ChEBI" id="CHEBI:18420"/>
    </ligand>
</feature>
<feature type="transmembrane region" description="Helical" evidence="8">
    <location>
        <begin position="57"/>
        <end position="74"/>
    </location>
</feature>
<dbReference type="GO" id="GO:0036380">
    <property type="term" value="F:UDP-N-acetylglucosamine-undecaprenyl-phosphate N-acetylglucosaminephosphotransferase activity"/>
    <property type="evidence" value="ECO:0007669"/>
    <property type="project" value="UniProtKB-EC"/>
</dbReference>
<evidence type="ECO:0000256" key="2">
    <source>
        <dbReference type="ARBA" id="ARBA00022475"/>
    </source>
</evidence>
<dbReference type="GO" id="GO:0071555">
    <property type="term" value="P:cell wall organization"/>
    <property type="evidence" value="ECO:0007669"/>
    <property type="project" value="TreeGrafter"/>
</dbReference>
<evidence type="ECO:0000256" key="8">
    <source>
        <dbReference type="SAM" id="Phobius"/>
    </source>
</evidence>
<dbReference type="EMBL" id="FWFO01000009">
    <property type="protein sequence ID" value="SLN73993.1"/>
    <property type="molecule type" value="Genomic_DNA"/>
</dbReference>
<dbReference type="PANTHER" id="PTHR22926">
    <property type="entry name" value="PHOSPHO-N-ACETYLMURAMOYL-PENTAPEPTIDE-TRANSFERASE"/>
    <property type="match status" value="1"/>
</dbReference>
<feature type="transmembrane region" description="Helical" evidence="8">
    <location>
        <begin position="80"/>
        <end position="98"/>
    </location>
</feature>
<dbReference type="InterPro" id="IPR000715">
    <property type="entry name" value="Glycosyl_transferase_4"/>
</dbReference>
<dbReference type="PANTHER" id="PTHR22926:SF3">
    <property type="entry name" value="UNDECAPRENYL-PHOSPHATE ALPHA-N-ACETYLGLUCOSAMINYL 1-PHOSPHATE TRANSFERASE"/>
    <property type="match status" value="1"/>
</dbReference>
<keyword evidence="2" id="KW-1003">Cell membrane</keyword>
<dbReference type="GO" id="GO:0005886">
    <property type="term" value="C:plasma membrane"/>
    <property type="evidence" value="ECO:0007669"/>
    <property type="project" value="UniProtKB-SubCell"/>
</dbReference>
<evidence type="ECO:0000313" key="10">
    <source>
        <dbReference type="Proteomes" id="UP000193077"/>
    </source>
</evidence>
<feature type="transmembrane region" description="Helical" evidence="8">
    <location>
        <begin position="140"/>
        <end position="157"/>
    </location>
</feature>
<dbReference type="EC" id="2.7.8.33" evidence="9"/>
<feature type="transmembrane region" description="Helical" evidence="8">
    <location>
        <begin position="193"/>
        <end position="211"/>
    </location>
</feature>
<gene>
    <name evidence="9" type="primary">tagO</name>
    <name evidence="9" type="ORF">TRL7639_04480</name>
</gene>